<keyword evidence="2" id="KW-1185">Reference proteome</keyword>
<dbReference type="Proteomes" id="UP001187192">
    <property type="component" value="Unassembled WGS sequence"/>
</dbReference>
<sequence>MVVSDSFRAIFGVVSDARRQNRLLEKNQLCRTVAAHSGGPPSVAWVATLSLRFVSSSFRLWISWVLVTLASLGQIRVVPGWRW</sequence>
<dbReference type="EMBL" id="BTGU01000063">
    <property type="protein sequence ID" value="GMN56428.1"/>
    <property type="molecule type" value="Genomic_DNA"/>
</dbReference>
<reference evidence="1" key="1">
    <citation type="submission" date="2023-07" db="EMBL/GenBank/DDBJ databases">
        <title>draft genome sequence of fig (Ficus carica).</title>
        <authorList>
            <person name="Takahashi T."/>
            <person name="Nishimura K."/>
        </authorList>
    </citation>
    <scope>NUCLEOTIDE SEQUENCE</scope>
</reference>
<protein>
    <submittedName>
        <fullName evidence="1">Uncharacterized protein</fullName>
    </submittedName>
</protein>
<evidence type="ECO:0000313" key="2">
    <source>
        <dbReference type="Proteomes" id="UP001187192"/>
    </source>
</evidence>
<evidence type="ECO:0000313" key="1">
    <source>
        <dbReference type="EMBL" id="GMN56428.1"/>
    </source>
</evidence>
<organism evidence="1 2">
    <name type="scientific">Ficus carica</name>
    <name type="common">Common fig</name>
    <dbReference type="NCBI Taxonomy" id="3494"/>
    <lineage>
        <taxon>Eukaryota</taxon>
        <taxon>Viridiplantae</taxon>
        <taxon>Streptophyta</taxon>
        <taxon>Embryophyta</taxon>
        <taxon>Tracheophyta</taxon>
        <taxon>Spermatophyta</taxon>
        <taxon>Magnoliopsida</taxon>
        <taxon>eudicotyledons</taxon>
        <taxon>Gunneridae</taxon>
        <taxon>Pentapetalae</taxon>
        <taxon>rosids</taxon>
        <taxon>fabids</taxon>
        <taxon>Rosales</taxon>
        <taxon>Moraceae</taxon>
        <taxon>Ficeae</taxon>
        <taxon>Ficus</taxon>
    </lineage>
</organism>
<proteinExistence type="predicted"/>
<name>A0AA88AWZ1_FICCA</name>
<accession>A0AA88AWZ1</accession>
<comment type="caution">
    <text evidence="1">The sequence shown here is derived from an EMBL/GenBank/DDBJ whole genome shotgun (WGS) entry which is preliminary data.</text>
</comment>
<dbReference type="AlphaFoldDB" id="A0AA88AWZ1"/>
<gene>
    <name evidence="1" type="ORF">TIFTF001_025545</name>
</gene>